<dbReference type="InterPro" id="IPR002491">
    <property type="entry name" value="ABC_transptr_periplasmic_BD"/>
</dbReference>
<evidence type="ECO:0000313" key="3">
    <source>
        <dbReference type="Proteomes" id="UP001324634"/>
    </source>
</evidence>
<evidence type="ECO:0000313" key="2">
    <source>
        <dbReference type="EMBL" id="WPU64218.1"/>
    </source>
</evidence>
<evidence type="ECO:0000259" key="1">
    <source>
        <dbReference type="PROSITE" id="PS50983"/>
    </source>
</evidence>
<dbReference type="CDD" id="cd01144">
    <property type="entry name" value="BtuF"/>
    <property type="match status" value="1"/>
</dbReference>
<dbReference type="PROSITE" id="PS50983">
    <property type="entry name" value="FE_B12_PBP"/>
    <property type="match status" value="1"/>
</dbReference>
<dbReference type="GO" id="GO:0071281">
    <property type="term" value="P:cellular response to iron ion"/>
    <property type="evidence" value="ECO:0007669"/>
    <property type="project" value="TreeGrafter"/>
</dbReference>
<accession>A0AAX4HM65</accession>
<proteinExistence type="predicted"/>
<dbReference type="PANTHER" id="PTHR30535">
    <property type="entry name" value="VITAMIN B12-BINDING PROTEIN"/>
    <property type="match status" value="1"/>
</dbReference>
<organism evidence="2 3">
    <name type="scientific">Peredibacter starrii</name>
    <dbReference type="NCBI Taxonomy" id="28202"/>
    <lineage>
        <taxon>Bacteria</taxon>
        <taxon>Pseudomonadati</taxon>
        <taxon>Bdellovibrionota</taxon>
        <taxon>Bacteriovoracia</taxon>
        <taxon>Bacteriovoracales</taxon>
        <taxon>Bacteriovoracaceae</taxon>
        <taxon>Peredibacter</taxon>
    </lineage>
</organism>
<feature type="domain" description="Fe/B12 periplasmic-binding" evidence="1">
    <location>
        <begin position="6"/>
        <end position="257"/>
    </location>
</feature>
<dbReference type="KEGG" id="psti:SOO65_16110"/>
<dbReference type="InterPro" id="IPR050902">
    <property type="entry name" value="ABC_Transporter_SBP"/>
</dbReference>
<name>A0AAX4HM65_9BACT</name>
<dbReference type="RefSeq" id="WP_321392597.1">
    <property type="nucleotide sequence ID" value="NZ_CP139487.1"/>
</dbReference>
<dbReference type="Pfam" id="PF01497">
    <property type="entry name" value="Peripla_BP_2"/>
    <property type="match status" value="1"/>
</dbReference>
<keyword evidence="3" id="KW-1185">Reference proteome</keyword>
<dbReference type="EMBL" id="CP139487">
    <property type="protein sequence ID" value="WPU64218.1"/>
    <property type="molecule type" value="Genomic_DNA"/>
</dbReference>
<dbReference type="PANTHER" id="PTHR30535:SF34">
    <property type="entry name" value="MOLYBDATE-BINDING PROTEIN MOLA"/>
    <property type="match status" value="1"/>
</dbReference>
<sequence length="261" mass="29518">MSFPAKIICLTEESVETLYLLGREDLIAGVSQYVERPPEAKSKHPTVTQFIRSDIEQIVSMKPDLVIGFSDLQKDIASQLIGRGLNVFVTNQRSLEEILNNILLLGRMIGEGEKAQKLVDSFKQKLDAFKARKLSRRPRVYFEEWDHPNYSGIKWVSELIEACGGENIFKDKSGAMARDREVTHEEIIKRNPEIIFGCWCGKPVKLDSFEKRPGFGAVSAVQNKFIWELDPAVFLQPGPALFVDGLDQMFEKIQKVATLDG</sequence>
<reference evidence="2 3" key="1">
    <citation type="submission" date="2023-11" db="EMBL/GenBank/DDBJ databases">
        <title>Peredibacter starrii A3.12.</title>
        <authorList>
            <person name="Mitchell R.J."/>
        </authorList>
    </citation>
    <scope>NUCLEOTIDE SEQUENCE [LARGE SCALE GENOMIC DNA]</scope>
    <source>
        <strain evidence="2 3">A3.12</strain>
    </source>
</reference>
<dbReference type="Gene3D" id="3.40.50.1980">
    <property type="entry name" value="Nitrogenase molybdenum iron protein domain"/>
    <property type="match status" value="2"/>
</dbReference>
<gene>
    <name evidence="2" type="ORF">SOO65_16110</name>
</gene>
<dbReference type="Proteomes" id="UP001324634">
    <property type="component" value="Chromosome"/>
</dbReference>
<dbReference type="AlphaFoldDB" id="A0AAX4HM65"/>
<protein>
    <submittedName>
        <fullName evidence="2">Cobalamin-binding protein</fullName>
    </submittedName>
</protein>
<dbReference type="SUPFAM" id="SSF53807">
    <property type="entry name" value="Helical backbone' metal receptor"/>
    <property type="match status" value="1"/>
</dbReference>